<dbReference type="InterPro" id="IPR029033">
    <property type="entry name" value="His_PPase_superfam"/>
</dbReference>
<keyword evidence="4" id="KW-0378">Hydrolase</keyword>
<evidence type="ECO:0000313" key="8">
    <source>
        <dbReference type="Proteomes" id="UP000230423"/>
    </source>
</evidence>
<name>A0A2G9V5M3_TELCI</name>
<dbReference type="Gene3D" id="3.40.50.1240">
    <property type="entry name" value="Phosphoglycerate mutase-like"/>
    <property type="match status" value="2"/>
</dbReference>
<dbReference type="AlphaFoldDB" id="A0A2G9V5M3"/>
<evidence type="ECO:0000256" key="2">
    <source>
        <dbReference type="ARBA" id="ARBA00012646"/>
    </source>
</evidence>
<dbReference type="InterPro" id="IPR050645">
    <property type="entry name" value="Histidine_acid_phosphatase"/>
</dbReference>
<dbReference type="SUPFAM" id="SSF53254">
    <property type="entry name" value="Phosphoglycerate mutase-like"/>
    <property type="match status" value="1"/>
</dbReference>
<dbReference type="Proteomes" id="UP000230423">
    <property type="component" value="Unassembled WGS sequence"/>
</dbReference>
<evidence type="ECO:0000256" key="1">
    <source>
        <dbReference type="ARBA" id="ARBA00000032"/>
    </source>
</evidence>
<dbReference type="GO" id="GO:0003993">
    <property type="term" value="F:acid phosphatase activity"/>
    <property type="evidence" value="ECO:0007669"/>
    <property type="project" value="UniProtKB-EC"/>
</dbReference>
<protein>
    <recommendedName>
        <fullName evidence="2">acid phosphatase</fullName>
        <ecNumber evidence="2">3.1.3.2</ecNumber>
    </recommendedName>
</protein>
<keyword evidence="8" id="KW-1185">Reference proteome</keyword>
<reference evidence="7 8" key="1">
    <citation type="submission" date="2015-09" db="EMBL/GenBank/DDBJ databases">
        <title>Draft genome of the parasitic nematode Teladorsagia circumcincta isolate WARC Sus (inbred).</title>
        <authorList>
            <person name="Mitreva M."/>
        </authorList>
    </citation>
    <scope>NUCLEOTIDE SEQUENCE [LARGE SCALE GENOMIC DNA]</scope>
    <source>
        <strain evidence="7 8">S</strain>
    </source>
</reference>
<evidence type="ECO:0000313" key="7">
    <source>
        <dbReference type="EMBL" id="PIO77805.1"/>
    </source>
</evidence>
<proteinExistence type="predicted"/>
<accession>A0A2G9V5M3</accession>
<dbReference type="EC" id="3.1.3.2" evidence="2"/>
<keyword evidence="6" id="KW-0325">Glycoprotein</keyword>
<evidence type="ECO:0000256" key="3">
    <source>
        <dbReference type="ARBA" id="ARBA00022729"/>
    </source>
</evidence>
<keyword evidence="5" id="KW-1015">Disulfide bond</keyword>
<sequence length="278" mass="31845">MLSFKPGRLQGDEFSDVLGTGVYFRSKANNRCLMTAALVGRGMFNSAERLVDPPVPVYSQIKGDYLLDSAENCEIDRARIYKTCGRYPEVNYDRHQNGLPMANWFIANKDEVYKSFAKVDNFIVGSGEYHDPAILRLKCGFLLYTIFKHLESSWEAFYTQGRLDRKKFIAYSTQDWLMQSLMDAMGIRWAAVRQFAPTYNSMIILELRKVKDQPVIKAFYRDPARGMNDVTSAIRGCETHQECPLSSVLSCCPQYLSDNPEKDCHQKPFGDRAHRLTP</sequence>
<keyword evidence="3" id="KW-0732">Signal</keyword>
<comment type="catalytic activity">
    <reaction evidence="1">
        <text>a phosphate monoester + H2O = an alcohol + phosphate</text>
        <dbReference type="Rhea" id="RHEA:15017"/>
        <dbReference type="ChEBI" id="CHEBI:15377"/>
        <dbReference type="ChEBI" id="CHEBI:30879"/>
        <dbReference type="ChEBI" id="CHEBI:43474"/>
        <dbReference type="ChEBI" id="CHEBI:67140"/>
        <dbReference type="EC" id="3.1.3.2"/>
    </reaction>
</comment>
<organism evidence="7 8">
    <name type="scientific">Teladorsagia circumcincta</name>
    <name type="common">Brown stomach worm</name>
    <name type="synonym">Ostertagia circumcincta</name>
    <dbReference type="NCBI Taxonomy" id="45464"/>
    <lineage>
        <taxon>Eukaryota</taxon>
        <taxon>Metazoa</taxon>
        <taxon>Ecdysozoa</taxon>
        <taxon>Nematoda</taxon>
        <taxon>Chromadorea</taxon>
        <taxon>Rhabditida</taxon>
        <taxon>Rhabditina</taxon>
        <taxon>Rhabditomorpha</taxon>
        <taxon>Strongyloidea</taxon>
        <taxon>Trichostrongylidae</taxon>
        <taxon>Teladorsagia</taxon>
    </lineage>
</organism>
<evidence type="ECO:0000256" key="6">
    <source>
        <dbReference type="ARBA" id="ARBA00023180"/>
    </source>
</evidence>
<dbReference type="PANTHER" id="PTHR11567:SF211">
    <property type="entry name" value="PROSTATIC ACID PHOSPHATASE"/>
    <property type="match status" value="1"/>
</dbReference>
<dbReference type="EMBL" id="KZ344986">
    <property type="protein sequence ID" value="PIO77805.1"/>
    <property type="molecule type" value="Genomic_DNA"/>
</dbReference>
<evidence type="ECO:0000256" key="4">
    <source>
        <dbReference type="ARBA" id="ARBA00022801"/>
    </source>
</evidence>
<dbReference type="OrthoDB" id="10257284at2759"/>
<evidence type="ECO:0000256" key="5">
    <source>
        <dbReference type="ARBA" id="ARBA00023157"/>
    </source>
</evidence>
<gene>
    <name evidence="7" type="ORF">TELCIR_00067</name>
</gene>
<dbReference type="PANTHER" id="PTHR11567">
    <property type="entry name" value="ACID PHOSPHATASE-RELATED"/>
    <property type="match status" value="1"/>
</dbReference>